<reference evidence="1" key="1">
    <citation type="submission" date="2022-03" db="EMBL/GenBank/DDBJ databases">
        <authorList>
            <person name="Lindestad O."/>
        </authorList>
    </citation>
    <scope>NUCLEOTIDE SEQUENCE</scope>
</reference>
<keyword evidence="2" id="KW-1185">Reference proteome</keyword>
<evidence type="ECO:0000313" key="2">
    <source>
        <dbReference type="Proteomes" id="UP000838756"/>
    </source>
</evidence>
<protein>
    <submittedName>
        <fullName evidence="1">Jg14783 protein</fullName>
    </submittedName>
</protein>
<organism evidence="1 2">
    <name type="scientific">Pararge aegeria aegeria</name>
    <dbReference type="NCBI Taxonomy" id="348720"/>
    <lineage>
        <taxon>Eukaryota</taxon>
        <taxon>Metazoa</taxon>
        <taxon>Ecdysozoa</taxon>
        <taxon>Arthropoda</taxon>
        <taxon>Hexapoda</taxon>
        <taxon>Insecta</taxon>
        <taxon>Pterygota</taxon>
        <taxon>Neoptera</taxon>
        <taxon>Endopterygota</taxon>
        <taxon>Lepidoptera</taxon>
        <taxon>Glossata</taxon>
        <taxon>Ditrysia</taxon>
        <taxon>Papilionoidea</taxon>
        <taxon>Nymphalidae</taxon>
        <taxon>Satyrinae</taxon>
        <taxon>Satyrini</taxon>
        <taxon>Parargina</taxon>
        <taxon>Pararge</taxon>
    </lineage>
</organism>
<evidence type="ECO:0000313" key="1">
    <source>
        <dbReference type="EMBL" id="CAH2227134.1"/>
    </source>
</evidence>
<dbReference type="AlphaFoldDB" id="A0A8S4QZK0"/>
<name>A0A8S4QZK0_9NEOP</name>
<dbReference type="EMBL" id="CAKXAJ010022525">
    <property type="protein sequence ID" value="CAH2227134.1"/>
    <property type="molecule type" value="Genomic_DNA"/>
</dbReference>
<accession>A0A8S4QZK0</accession>
<proteinExistence type="predicted"/>
<feature type="non-terminal residue" evidence="1">
    <location>
        <position position="39"/>
    </location>
</feature>
<dbReference type="OrthoDB" id="10299183at2759"/>
<gene>
    <name evidence="1" type="primary">jg14783</name>
    <name evidence="1" type="ORF">PAEG_LOCUS7663</name>
</gene>
<dbReference type="Proteomes" id="UP000838756">
    <property type="component" value="Unassembled WGS sequence"/>
</dbReference>
<comment type="caution">
    <text evidence="1">The sequence shown here is derived from an EMBL/GenBank/DDBJ whole genome shotgun (WGS) entry which is preliminary data.</text>
</comment>
<sequence length="39" mass="4471">MEYQDQADYNNIIDVIISTFGEVLSRDVLYNIVENFGGD</sequence>